<keyword evidence="1" id="KW-1133">Transmembrane helix</keyword>
<sequence length="92" mass="10600">MLFVTQLFFYAELLDQLGSPLLNQLWRPLTVPALDYVANLPFLIQLRHPLNVLAWMSSIFLYQLSSFLTALIFFTQLICYSALFQLAAEQAL</sequence>
<gene>
    <name evidence="2" type="ORF">F511_35706</name>
</gene>
<evidence type="ECO:0000256" key="1">
    <source>
        <dbReference type="SAM" id="Phobius"/>
    </source>
</evidence>
<keyword evidence="1" id="KW-0812">Transmembrane</keyword>
<reference evidence="2 3" key="1">
    <citation type="journal article" date="2015" name="Proc. Natl. Acad. Sci. U.S.A.">
        <title>The resurrection genome of Boea hygrometrica: A blueprint for survival of dehydration.</title>
        <authorList>
            <person name="Xiao L."/>
            <person name="Yang G."/>
            <person name="Zhang L."/>
            <person name="Yang X."/>
            <person name="Zhao S."/>
            <person name="Ji Z."/>
            <person name="Zhou Q."/>
            <person name="Hu M."/>
            <person name="Wang Y."/>
            <person name="Chen M."/>
            <person name="Xu Y."/>
            <person name="Jin H."/>
            <person name="Xiao X."/>
            <person name="Hu G."/>
            <person name="Bao F."/>
            <person name="Hu Y."/>
            <person name="Wan P."/>
            <person name="Li L."/>
            <person name="Deng X."/>
            <person name="Kuang T."/>
            <person name="Xiang C."/>
            <person name="Zhu J.K."/>
            <person name="Oliver M.J."/>
            <person name="He Y."/>
        </authorList>
    </citation>
    <scope>NUCLEOTIDE SEQUENCE [LARGE SCALE GENOMIC DNA]</scope>
    <source>
        <strain evidence="3">cv. XS01</strain>
    </source>
</reference>
<organism evidence="2 3">
    <name type="scientific">Dorcoceras hygrometricum</name>
    <dbReference type="NCBI Taxonomy" id="472368"/>
    <lineage>
        <taxon>Eukaryota</taxon>
        <taxon>Viridiplantae</taxon>
        <taxon>Streptophyta</taxon>
        <taxon>Embryophyta</taxon>
        <taxon>Tracheophyta</taxon>
        <taxon>Spermatophyta</taxon>
        <taxon>Magnoliopsida</taxon>
        <taxon>eudicotyledons</taxon>
        <taxon>Gunneridae</taxon>
        <taxon>Pentapetalae</taxon>
        <taxon>asterids</taxon>
        <taxon>lamiids</taxon>
        <taxon>Lamiales</taxon>
        <taxon>Gesneriaceae</taxon>
        <taxon>Didymocarpoideae</taxon>
        <taxon>Trichosporeae</taxon>
        <taxon>Loxocarpinae</taxon>
        <taxon>Dorcoceras</taxon>
    </lineage>
</organism>
<feature type="transmembrane region" description="Helical" evidence="1">
    <location>
        <begin position="59"/>
        <end position="83"/>
    </location>
</feature>
<proteinExistence type="predicted"/>
<name>A0A2Z7CG14_9LAMI</name>
<dbReference type="EMBL" id="KQ998138">
    <property type="protein sequence ID" value="KZV43308.1"/>
    <property type="molecule type" value="Genomic_DNA"/>
</dbReference>
<evidence type="ECO:0000313" key="3">
    <source>
        <dbReference type="Proteomes" id="UP000250235"/>
    </source>
</evidence>
<keyword evidence="1" id="KW-0472">Membrane</keyword>
<keyword evidence="3" id="KW-1185">Reference proteome</keyword>
<dbReference type="AlphaFoldDB" id="A0A2Z7CG14"/>
<evidence type="ECO:0000313" key="2">
    <source>
        <dbReference type="EMBL" id="KZV43308.1"/>
    </source>
</evidence>
<protein>
    <submittedName>
        <fullName evidence="2">Uncharacterized protein</fullName>
    </submittedName>
</protein>
<accession>A0A2Z7CG14</accession>
<dbReference type="Proteomes" id="UP000250235">
    <property type="component" value="Unassembled WGS sequence"/>
</dbReference>